<dbReference type="RefSeq" id="WP_394832971.1">
    <property type="nucleotide sequence ID" value="NZ_CP089929.1"/>
</dbReference>
<feature type="transmembrane region" description="Helical" evidence="1">
    <location>
        <begin position="244"/>
        <end position="263"/>
    </location>
</feature>
<gene>
    <name evidence="2" type="ORF">LVJ94_41365</name>
</gene>
<feature type="transmembrane region" description="Helical" evidence="1">
    <location>
        <begin position="375"/>
        <end position="394"/>
    </location>
</feature>
<dbReference type="Proteomes" id="UP001374803">
    <property type="component" value="Chromosome"/>
</dbReference>
<proteinExistence type="predicted"/>
<keyword evidence="3" id="KW-1185">Reference proteome</keyword>
<organism evidence="2 3">
    <name type="scientific">Pendulispora rubella</name>
    <dbReference type="NCBI Taxonomy" id="2741070"/>
    <lineage>
        <taxon>Bacteria</taxon>
        <taxon>Pseudomonadati</taxon>
        <taxon>Myxococcota</taxon>
        <taxon>Myxococcia</taxon>
        <taxon>Myxococcales</taxon>
        <taxon>Sorangiineae</taxon>
        <taxon>Pendulisporaceae</taxon>
        <taxon>Pendulispora</taxon>
    </lineage>
</organism>
<sequence length="396" mass="42735">MSDDALIAAGWPARLKKLDKLRATSPLSGVPTIPLRPTESVVSPKVTSRGTLIGMNAGKAHWLARVDASPGHRVLAFREDVTGYPSTFGELGDGFFSADVSSDGTLRKLDDALNVVAERRGISPDGGQQLFDPDGRGGLYMVTNSIAEVTVAHLGADLQDLAQPRTFRVPSGPDIHFFLRRIGHASDRHCIEFGCSQISRYQADACPSRYLLLDANLKPRSISHETPPSPPLPEASLPWTPQVIFVRAAAGVVLLVLLIGAGLRLRWQRIAHEIAFGAIEGEIVQDRGTEMAIRSTAGVFTLPRAHVRLRGFVRGAPLQGPCVLASRFSGSTEEGPYRGSALAFAPGAEIHIFPGGRASAREFVHTRIATMMTSATTFVVVLTTVVCLLCQLWDRY</sequence>
<evidence type="ECO:0000313" key="3">
    <source>
        <dbReference type="Proteomes" id="UP001374803"/>
    </source>
</evidence>
<accession>A0ABZ2L271</accession>
<keyword evidence="1" id="KW-0812">Transmembrane</keyword>
<evidence type="ECO:0000313" key="2">
    <source>
        <dbReference type="EMBL" id="WXB03341.1"/>
    </source>
</evidence>
<evidence type="ECO:0000256" key="1">
    <source>
        <dbReference type="SAM" id="Phobius"/>
    </source>
</evidence>
<keyword evidence="1" id="KW-1133">Transmembrane helix</keyword>
<dbReference type="EMBL" id="CP089983">
    <property type="protein sequence ID" value="WXB03341.1"/>
    <property type="molecule type" value="Genomic_DNA"/>
</dbReference>
<name>A0ABZ2L271_9BACT</name>
<reference evidence="2" key="1">
    <citation type="submission" date="2021-12" db="EMBL/GenBank/DDBJ databases">
        <title>Discovery of the Pendulisporaceae a myxobacterial family with distinct sporulation behavior and unique specialized metabolism.</title>
        <authorList>
            <person name="Garcia R."/>
            <person name="Popoff A."/>
            <person name="Bader C.D."/>
            <person name="Loehr J."/>
            <person name="Walesch S."/>
            <person name="Walt C."/>
            <person name="Boldt J."/>
            <person name="Bunk B."/>
            <person name="Haeckl F.J.F.P.J."/>
            <person name="Gunesch A.P."/>
            <person name="Birkelbach J."/>
            <person name="Nuebel U."/>
            <person name="Pietschmann T."/>
            <person name="Bach T."/>
            <person name="Mueller R."/>
        </authorList>
    </citation>
    <scope>NUCLEOTIDE SEQUENCE</scope>
    <source>
        <strain evidence="2">MSr11367</strain>
    </source>
</reference>
<protein>
    <submittedName>
        <fullName evidence="2">Uncharacterized protein</fullName>
    </submittedName>
</protein>
<keyword evidence="1" id="KW-0472">Membrane</keyword>